<dbReference type="RefSeq" id="WP_053234447.1">
    <property type="nucleotide sequence ID" value="NZ_CP011125.1"/>
</dbReference>
<reference evidence="1 2" key="1">
    <citation type="submission" date="2015-03" db="EMBL/GenBank/DDBJ databases">
        <title>Genome assembly of Sandaracinus amylolyticus DSM 53668.</title>
        <authorList>
            <person name="Sharma G."/>
            <person name="Subramanian S."/>
        </authorList>
    </citation>
    <scope>NUCLEOTIDE SEQUENCE [LARGE SCALE GENOMIC DNA]</scope>
    <source>
        <strain evidence="1 2">DSM 53668</strain>
    </source>
</reference>
<proteinExistence type="predicted"/>
<dbReference type="Gene3D" id="3.20.20.150">
    <property type="entry name" value="Divalent-metal-dependent TIM barrel enzymes"/>
    <property type="match status" value="1"/>
</dbReference>
<name>A0A0F6W4F6_9BACT</name>
<evidence type="ECO:0000313" key="2">
    <source>
        <dbReference type="Proteomes" id="UP000034883"/>
    </source>
</evidence>
<dbReference type="KEGG" id="samy:DB32_004304"/>
<dbReference type="STRING" id="927083.DB32_004304"/>
<dbReference type="Pfam" id="PF05114">
    <property type="entry name" value="MbnB_TglH_ChrH"/>
    <property type="match status" value="1"/>
</dbReference>
<gene>
    <name evidence="1" type="ORF">DB32_004304</name>
</gene>
<evidence type="ECO:0000313" key="1">
    <source>
        <dbReference type="EMBL" id="AKF07155.1"/>
    </source>
</evidence>
<dbReference type="PANTHER" id="PTHR42194:SF1">
    <property type="entry name" value="UPF0276 PROTEIN HI_1600"/>
    <property type="match status" value="1"/>
</dbReference>
<protein>
    <recommendedName>
        <fullName evidence="3">Xylose isomerase-like TIM barrel domain-containing protein</fullName>
    </recommendedName>
</protein>
<dbReference type="EMBL" id="CP011125">
    <property type="protein sequence ID" value="AKF07155.1"/>
    <property type="molecule type" value="Genomic_DNA"/>
</dbReference>
<dbReference type="OrthoDB" id="9763101at2"/>
<dbReference type="AlphaFoldDB" id="A0A0F6W4F6"/>
<keyword evidence="2" id="KW-1185">Reference proteome</keyword>
<accession>A0A0F6W4F6</accession>
<dbReference type="Proteomes" id="UP000034883">
    <property type="component" value="Chromosome"/>
</dbReference>
<sequence>MIGVGFALPPDDETLARVAPIARRADYLEVTPETTWIDRDDGALVPNGFHARFLAAVRAWNKPVVAHGVGFSTCSEGDEARTRAWLDRMREDVALFGYAWWTDHLGATSLRSASGAGSETTALPMPMPYDARTASTLRARLELMSRVVPDVGVENSVVYFVLGDPLDEPRLLHDVLAAPHRHLLLDLHNLHTMSLLHGLDPQAWLARAPLDRVIELHVSGGRESDPRWLPSGRTMRLDGHDDAVPEPVWALLDDVLPRCPHLRGVTLERMEGTVPDHATARLLDDELTRIRRAITKAAR</sequence>
<dbReference type="PANTHER" id="PTHR42194">
    <property type="entry name" value="UPF0276 PROTEIN HI_1600"/>
    <property type="match status" value="1"/>
</dbReference>
<dbReference type="InterPro" id="IPR007801">
    <property type="entry name" value="MbnB/TglH/ChrH"/>
</dbReference>
<organism evidence="1 2">
    <name type="scientific">Sandaracinus amylolyticus</name>
    <dbReference type="NCBI Taxonomy" id="927083"/>
    <lineage>
        <taxon>Bacteria</taxon>
        <taxon>Pseudomonadati</taxon>
        <taxon>Myxococcota</taxon>
        <taxon>Polyangia</taxon>
        <taxon>Polyangiales</taxon>
        <taxon>Sandaracinaceae</taxon>
        <taxon>Sandaracinus</taxon>
    </lineage>
</organism>
<evidence type="ECO:0008006" key="3">
    <source>
        <dbReference type="Google" id="ProtNLM"/>
    </source>
</evidence>